<proteinExistence type="predicted"/>
<name>A0A6A6Y892_9PEZI</name>
<feature type="transmembrane region" description="Helical" evidence="1">
    <location>
        <begin position="169"/>
        <end position="192"/>
    </location>
</feature>
<gene>
    <name evidence="2 4" type="ORF">BDZ99DRAFT_525249</name>
</gene>
<reference evidence="4" key="3">
    <citation type="submission" date="2025-04" db="UniProtKB">
        <authorList>
            <consortium name="RefSeq"/>
        </authorList>
    </citation>
    <scope>IDENTIFICATION</scope>
    <source>
        <strain evidence="4">CBS 304.34</strain>
    </source>
</reference>
<keyword evidence="1" id="KW-0472">Membrane</keyword>
<evidence type="ECO:0000256" key="1">
    <source>
        <dbReference type="SAM" id="Phobius"/>
    </source>
</evidence>
<dbReference type="EMBL" id="MU003711">
    <property type="protein sequence ID" value="KAF2804910.1"/>
    <property type="molecule type" value="Genomic_DNA"/>
</dbReference>
<evidence type="ECO:0000313" key="3">
    <source>
        <dbReference type="Proteomes" id="UP000504636"/>
    </source>
</evidence>
<dbReference type="OrthoDB" id="4721035at2759"/>
<sequence>MTSESPTDDQQHHPQAEQSSWLHVDLQGELPTNSETVSPVNSDTTFGLRDWLAAKRTVSHSHSSKSHTSAKANPTMISIGDYRLQRSPTTQSDCALLKSTADETQHCLQNCKSRKQISRSGRSWASMLTAILALLSTALSGLFMVIALVQPRYGTRVSTYGAITITTSALMTAVLAKTIETTYVTLFVIFLGQELRRRALLRTSGGGFTLADASMRNWLMQLILWGRNWKEWSKPTAALQSYQAYLSDWRHDLIESKNASGALGSRPRPPAQNLRFGSLKDVTVRGAWLRQSFKDEYPMQDQNKIFVSNFSIVMPHPGVPQAARNSSNHVIQLENLGPTAFYSVRASVMSPFLQVLCAEVSKRDISPIVYETWPMANATNLRNVSLIGRHLSKRIGRLWMIISNGDSKTRLQFLPSGKVFVNYYNSNGGRRPVYLLTSPFSTGGDDEYKFCLLEPGLTYQCSTIFNASTSAPSLEVSCDESNSFSDTGDRDVITGLGAYSLNLLEAFFSSMEFDESFANTEGQQGWMFDGSASSNAEATSHPSPAELVAVFVAFTLVEATIDTQFTGNFDSKFAPNYTQRFRAAITAQEYASGGVYPYQRAFHVVLIYVFVTNLFILLYFIRNPGRVTDFSDPPNLFAIAINSPPSERLAGSCGGGPEGDEYQVIWKVDQDDGHAFLVAADEPRDPSCVDTSRAGEDIELEETSEAVRKRGRWHRL</sequence>
<keyword evidence="1" id="KW-0812">Transmembrane</keyword>
<reference evidence="2 4" key="1">
    <citation type="journal article" date="2020" name="Stud. Mycol.">
        <title>101 Dothideomycetes genomes: a test case for predicting lifestyles and emergence of pathogens.</title>
        <authorList>
            <person name="Haridas S."/>
            <person name="Albert R."/>
            <person name="Binder M."/>
            <person name="Bloem J."/>
            <person name="Labutti K."/>
            <person name="Salamov A."/>
            <person name="Andreopoulos B."/>
            <person name="Baker S."/>
            <person name="Barry K."/>
            <person name="Bills G."/>
            <person name="Bluhm B."/>
            <person name="Cannon C."/>
            <person name="Castanera R."/>
            <person name="Culley D."/>
            <person name="Daum C."/>
            <person name="Ezra D."/>
            <person name="Gonzalez J."/>
            <person name="Henrissat B."/>
            <person name="Kuo A."/>
            <person name="Liang C."/>
            <person name="Lipzen A."/>
            <person name="Lutzoni F."/>
            <person name="Magnuson J."/>
            <person name="Mondo S."/>
            <person name="Nolan M."/>
            <person name="Ohm R."/>
            <person name="Pangilinan J."/>
            <person name="Park H.-J."/>
            <person name="Ramirez L."/>
            <person name="Alfaro M."/>
            <person name="Sun H."/>
            <person name="Tritt A."/>
            <person name="Yoshinaga Y."/>
            <person name="Zwiers L.-H."/>
            <person name="Turgeon B."/>
            <person name="Goodwin S."/>
            <person name="Spatafora J."/>
            <person name="Crous P."/>
            <person name="Grigoriev I."/>
        </authorList>
    </citation>
    <scope>NUCLEOTIDE SEQUENCE</scope>
    <source>
        <strain evidence="2 4">CBS 304.34</strain>
    </source>
</reference>
<reference evidence="4" key="2">
    <citation type="submission" date="2020-04" db="EMBL/GenBank/DDBJ databases">
        <authorList>
            <consortium name="NCBI Genome Project"/>
        </authorList>
    </citation>
    <scope>NUCLEOTIDE SEQUENCE</scope>
    <source>
        <strain evidence="4">CBS 304.34</strain>
    </source>
</reference>
<dbReference type="GeneID" id="54466873"/>
<keyword evidence="3" id="KW-1185">Reference proteome</keyword>
<dbReference type="AlphaFoldDB" id="A0A6A6Y892"/>
<feature type="transmembrane region" description="Helical" evidence="1">
    <location>
        <begin position="601"/>
        <end position="621"/>
    </location>
</feature>
<dbReference type="Proteomes" id="UP000504636">
    <property type="component" value="Unplaced"/>
</dbReference>
<organism evidence="2">
    <name type="scientific">Mytilinidion resinicola</name>
    <dbReference type="NCBI Taxonomy" id="574789"/>
    <lineage>
        <taxon>Eukaryota</taxon>
        <taxon>Fungi</taxon>
        <taxon>Dikarya</taxon>
        <taxon>Ascomycota</taxon>
        <taxon>Pezizomycotina</taxon>
        <taxon>Dothideomycetes</taxon>
        <taxon>Pleosporomycetidae</taxon>
        <taxon>Mytilinidiales</taxon>
        <taxon>Mytilinidiaceae</taxon>
        <taxon>Mytilinidion</taxon>
    </lineage>
</organism>
<keyword evidence="1" id="KW-1133">Transmembrane helix</keyword>
<dbReference type="RefSeq" id="XP_033571874.1">
    <property type="nucleotide sequence ID" value="XM_033725980.1"/>
</dbReference>
<feature type="transmembrane region" description="Helical" evidence="1">
    <location>
        <begin position="124"/>
        <end position="149"/>
    </location>
</feature>
<evidence type="ECO:0000313" key="4">
    <source>
        <dbReference type="RefSeq" id="XP_033571874.1"/>
    </source>
</evidence>
<accession>A0A6A6Y892</accession>
<evidence type="ECO:0000313" key="2">
    <source>
        <dbReference type="EMBL" id="KAF2804910.1"/>
    </source>
</evidence>
<protein>
    <submittedName>
        <fullName evidence="2 4">Uncharacterized protein</fullName>
    </submittedName>
</protein>